<dbReference type="Pfam" id="PF03551">
    <property type="entry name" value="PadR"/>
    <property type="match status" value="1"/>
</dbReference>
<dbReference type="EMBL" id="VSSQ01139323">
    <property type="protein sequence ID" value="MPN61968.1"/>
    <property type="molecule type" value="Genomic_DNA"/>
</dbReference>
<organism evidence="2">
    <name type="scientific">bioreactor metagenome</name>
    <dbReference type="NCBI Taxonomy" id="1076179"/>
    <lineage>
        <taxon>unclassified sequences</taxon>
        <taxon>metagenomes</taxon>
        <taxon>ecological metagenomes</taxon>
    </lineage>
</organism>
<evidence type="ECO:0000259" key="1">
    <source>
        <dbReference type="Pfam" id="PF03551"/>
    </source>
</evidence>
<dbReference type="AlphaFoldDB" id="A0A645JE17"/>
<protein>
    <recommendedName>
        <fullName evidence="1">Transcription regulator PadR N-terminal domain-containing protein</fullName>
    </recommendedName>
</protein>
<dbReference type="PANTHER" id="PTHR33169">
    <property type="entry name" value="PADR-FAMILY TRANSCRIPTIONAL REGULATOR"/>
    <property type="match status" value="1"/>
</dbReference>
<accession>A0A645JE17</accession>
<dbReference type="Gene3D" id="1.10.10.10">
    <property type="entry name" value="Winged helix-like DNA-binding domain superfamily/Winged helix DNA-binding domain"/>
    <property type="match status" value="1"/>
</dbReference>
<sequence>MAREKFQTLTEQMFYILLCLQSECYGMDIMEKVRTMTNERVSVGPGTLYNLLESFVKAGMICETKVEGRRRNYLITDTGMQALETEYQRLTALTADYRQYVVSKGGHSDENNKTQI</sequence>
<name>A0A645JE17_9ZZZZ</name>
<dbReference type="SUPFAM" id="SSF46785">
    <property type="entry name" value="Winged helix' DNA-binding domain"/>
    <property type="match status" value="1"/>
</dbReference>
<dbReference type="InterPro" id="IPR052509">
    <property type="entry name" value="Metal_resp_DNA-bind_regulator"/>
</dbReference>
<dbReference type="InterPro" id="IPR005149">
    <property type="entry name" value="Tscrpt_reg_PadR_N"/>
</dbReference>
<gene>
    <name evidence="2" type="ORF">SDC9_209714</name>
</gene>
<feature type="domain" description="Transcription regulator PadR N-terminal" evidence="1">
    <location>
        <begin position="19"/>
        <end position="84"/>
    </location>
</feature>
<proteinExistence type="predicted"/>
<dbReference type="InterPro" id="IPR036390">
    <property type="entry name" value="WH_DNA-bd_sf"/>
</dbReference>
<dbReference type="InterPro" id="IPR036388">
    <property type="entry name" value="WH-like_DNA-bd_sf"/>
</dbReference>
<dbReference type="PANTHER" id="PTHR33169:SF13">
    <property type="entry name" value="PADR-FAMILY TRANSCRIPTIONAL REGULATOR"/>
    <property type="match status" value="1"/>
</dbReference>
<reference evidence="2" key="1">
    <citation type="submission" date="2019-08" db="EMBL/GenBank/DDBJ databases">
        <authorList>
            <person name="Kucharzyk K."/>
            <person name="Murdoch R.W."/>
            <person name="Higgins S."/>
            <person name="Loffler F."/>
        </authorList>
    </citation>
    <scope>NUCLEOTIDE SEQUENCE</scope>
</reference>
<evidence type="ECO:0000313" key="2">
    <source>
        <dbReference type="EMBL" id="MPN61968.1"/>
    </source>
</evidence>
<comment type="caution">
    <text evidence="2">The sequence shown here is derived from an EMBL/GenBank/DDBJ whole genome shotgun (WGS) entry which is preliminary data.</text>
</comment>